<evidence type="ECO:0000313" key="1">
    <source>
        <dbReference type="EMBL" id="QJA71765.1"/>
    </source>
</evidence>
<protein>
    <submittedName>
        <fullName evidence="1">Uncharacterized protein</fullName>
    </submittedName>
</protein>
<sequence length="208" mass="24213">MITEISSLVKFDSPDNIKDNLDVFKKMNLDFRKIRKLWTVSSDKKSMTWVMADNVYYWSNIKNQPSLKSLTRKGPFHGKASDDKDTDYYLWSGPADMMGTLENKDIVNRMCIILGESITTTDVEKNYAAGHVPVIGMIYRRKNRKNRLTGQTVVHEKREDTLYDIIKDFVNSNKDITKSKIYNYVKKVVDRKISISEINKILIKMDIK</sequence>
<name>A0A6M3JS60_9ZZZZ</name>
<proteinExistence type="predicted"/>
<dbReference type="AlphaFoldDB" id="A0A6M3JS60"/>
<organism evidence="1">
    <name type="scientific">viral metagenome</name>
    <dbReference type="NCBI Taxonomy" id="1070528"/>
    <lineage>
        <taxon>unclassified sequences</taxon>
        <taxon>metagenomes</taxon>
        <taxon>organismal metagenomes</taxon>
    </lineage>
</organism>
<gene>
    <name evidence="1" type="ORF">MM415A03047_0003</name>
</gene>
<accession>A0A6M3JS60</accession>
<reference evidence="1" key="1">
    <citation type="submission" date="2020-03" db="EMBL/GenBank/DDBJ databases">
        <title>The deep terrestrial virosphere.</title>
        <authorList>
            <person name="Holmfeldt K."/>
            <person name="Nilsson E."/>
            <person name="Simone D."/>
            <person name="Lopez-Fernandez M."/>
            <person name="Wu X."/>
            <person name="de Brujin I."/>
            <person name="Lundin D."/>
            <person name="Andersson A."/>
            <person name="Bertilsson S."/>
            <person name="Dopson M."/>
        </authorList>
    </citation>
    <scope>NUCLEOTIDE SEQUENCE</scope>
    <source>
        <strain evidence="1">MM415A03047</strain>
    </source>
</reference>
<dbReference type="EMBL" id="MT141898">
    <property type="protein sequence ID" value="QJA71765.1"/>
    <property type="molecule type" value="Genomic_DNA"/>
</dbReference>